<evidence type="ECO:0000313" key="3">
    <source>
        <dbReference type="Proteomes" id="UP000502377"/>
    </source>
</evidence>
<protein>
    <submittedName>
        <fullName evidence="2">Putative membrane protein</fullName>
    </submittedName>
</protein>
<accession>A0A6G5QKP4</accession>
<keyword evidence="1" id="KW-0812">Transmembrane</keyword>
<dbReference type="Proteomes" id="UP000502377">
    <property type="component" value="Chromosome"/>
</dbReference>
<keyword evidence="1" id="KW-1133">Transmembrane helix</keyword>
<dbReference type="RefSeq" id="WP_004319279.1">
    <property type="nucleotide sequence ID" value="NZ_CP012543.1"/>
</dbReference>
<name>A0A6G5QKP4_CAMRE</name>
<keyword evidence="1" id="KW-0472">Membrane</keyword>
<dbReference type="KEGG" id="crx:CRECT_0577"/>
<reference evidence="2 3" key="1">
    <citation type="submission" date="2016-07" db="EMBL/GenBank/DDBJ databases">
        <title>Comparative genomics of the Campylobacter concisus group.</title>
        <authorList>
            <person name="Miller W.G."/>
            <person name="Yee E."/>
            <person name="Chapman M.H."/>
            <person name="Huynh S."/>
            <person name="Bono J.L."/>
            <person name="On S.L.W."/>
            <person name="StLeger J."/>
            <person name="Foster G."/>
            <person name="Parker C.T."/>
        </authorList>
    </citation>
    <scope>NUCLEOTIDE SEQUENCE [LARGE SCALE GENOMIC DNA]</scope>
    <source>
        <strain evidence="2 3">ATCC 33238</strain>
    </source>
</reference>
<proteinExistence type="predicted"/>
<dbReference type="EMBL" id="CP012543">
    <property type="protein sequence ID" value="QCD46268.1"/>
    <property type="molecule type" value="Genomic_DNA"/>
</dbReference>
<dbReference type="AlphaFoldDB" id="A0A6G5QKP4"/>
<evidence type="ECO:0000313" key="2">
    <source>
        <dbReference type="EMBL" id="QCD46268.1"/>
    </source>
</evidence>
<feature type="transmembrane region" description="Helical" evidence="1">
    <location>
        <begin position="117"/>
        <end position="137"/>
    </location>
</feature>
<feature type="transmembrane region" description="Helical" evidence="1">
    <location>
        <begin position="84"/>
        <end position="111"/>
    </location>
</feature>
<organism evidence="2 3">
    <name type="scientific">Campylobacter rectus</name>
    <name type="common">Wolinella recta</name>
    <dbReference type="NCBI Taxonomy" id="203"/>
    <lineage>
        <taxon>Bacteria</taxon>
        <taxon>Pseudomonadati</taxon>
        <taxon>Campylobacterota</taxon>
        <taxon>Epsilonproteobacteria</taxon>
        <taxon>Campylobacterales</taxon>
        <taxon>Campylobacteraceae</taxon>
        <taxon>Campylobacter</taxon>
    </lineage>
</organism>
<gene>
    <name evidence="2" type="ORF">CRECT_0577</name>
</gene>
<evidence type="ECO:0000256" key="1">
    <source>
        <dbReference type="SAM" id="Phobius"/>
    </source>
</evidence>
<sequence length="166" mass="18969">MRDSREFQVLVGEVKNVRWNAATDECAFEIAGSKFNVKNLKDCLVPRENDCLAIACDAKNEVWNFKNLTSGKWLKNYAWRAHFILSWAAIFDIVPGKILGAIFAIPIIYLSKYLSEFAGMAALFAFVVCLFLSLPFLHIYWSENRSLSGTVQAYLVLRKFLNEMDL</sequence>